<dbReference type="InterPro" id="IPR022062">
    <property type="entry name" value="DUF3618"/>
</dbReference>
<keyword evidence="1" id="KW-0812">Transmembrane</keyword>
<evidence type="ECO:0000313" key="3">
    <source>
        <dbReference type="Proteomes" id="UP000712713"/>
    </source>
</evidence>
<reference evidence="2" key="1">
    <citation type="journal article" date="2021" name="PeerJ">
        <title>Extensive microbial diversity within the chicken gut microbiome revealed by metagenomics and culture.</title>
        <authorList>
            <person name="Gilroy R."/>
            <person name="Ravi A."/>
            <person name="Getino M."/>
            <person name="Pursley I."/>
            <person name="Horton D.L."/>
            <person name="Alikhan N.F."/>
            <person name="Baker D."/>
            <person name="Gharbi K."/>
            <person name="Hall N."/>
            <person name="Watson M."/>
            <person name="Adriaenssens E.M."/>
            <person name="Foster-Nyarko E."/>
            <person name="Jarju S."/>
            <person name="Secka A."/>
            <person name="Antonio M."/>
            <person name="Oren A."/>
            <person name="Chaudhuri R.R."/>
            <person name="La Ragione R."/>
            <person name="Hildebrand F."/>
            <person name="Pallen M.J."/>
        </authorList>
    </citation>
    <scope>NUCLEOTIDE SEQUENCE</scope>
    <source>
        <strain evidence="2">ChiGjej3B3-7470</strain>
    </source>
</reference>
<feature type="transmembrane region" description="Helical" evidence="1">
    <location>
        <begin position="73"/>
        <end position="94"/>
    </location>
</feature>
<keyword evidence="1" id="KW-1133">Transmembrane helix</keyword>
<protein>
    <submittedName>
        <fullName evidence="2">DUF3618 domain-containing protein</fullName>
    </submittedName>
</protein>
<dbReference type="Pfam" id="PF12277">
    <property type="entry name" value="DUF3618"/>
    <property type="match status" value="1"/>
</dbReference>
<accession>A0A921EMT9</accession>
<reference evidence="2" key="2">
    <citation type="submission" date="2021-09" db="EMBL/GenBank/DDBJ databases">
        <authorList>
            <person name="Gilroy R."/>
        </authorList>
    </citation>
    <scope>NUCLEOTIDE SEQUENCE</scope>
    <source>
        <strain evidence="2">ChiGjej3B3-7470</strain>
    </source>
</reference>
<organism evidence="2 3">
    <name type="scientific">Tessaracoccus flavescens</name>
    <dbReference type="NCBI Taxonomy" id="399497"/>
    <lineage>
        <taxon>Bacteria</taxon>
        <taxon>Bacillati</taxon>
        <taxon>Actinomycetota</taxon>
        <taxon>Actinomycetes</taxon>
        <taxon>Propionibacteriales</taxon>
        <taxon>Propionibacteriaceae</taxon>
        <taxon>Tessaracoccus</taxon>
    </lineage>
</organism>
<gene>
    <name evidence="2" type="ORF">K8V15_05335</name>
</gene>
<dbReference type="AlphaFoldDB" id="A0A921EMT9"/>
<evidence type="ECO:0000313" key="2">
    <source>
        <dbReference type="EMBL" id="HJE51388.1"/>
    </source>
</evidence>
<dbReference type="EMBL" id="DYZF01000129">
    <property type="protein sequence ID" value="HJE51388.1"/>
    <property type="molecule type" value="Genomic_DNA"/>
</dbReference>
<comment type="caution">
    <text evidence="2">The sequence shown here is derived from an EMBL/GenBank/DDBJ whole genome shotgun (WGS) entry which is preliminary data.</text>
</comment>
<keyword evidence="1" id="KW-0472">Membrane</keyword>
<evidence type="ECO:0000256" key="1">
    <source>
        <dbReference type="SAM" id="Phobius"/>
    </source>
</evidence>
<dbReference type="Proteomes" id="UP000712713">
    <property type="component" value="Unassembled WGS sequence"/>
</dbReference>
<sequence>MANSGRSIDEIRADLAANRAKLGKATAEAVESMKPKNIAKKGVEEVKTFASAEIGAAKAQFVDDEGGWRTDRLLMIGGAVLGVVAALVALNVVANKRAVTSRAKKEVGR</sequence>
<name>A0A921EMT9_9ACTN</name>
<proteinExistence type="predicted"/>